<dbReference type="GO" id="GO:0030246">
    <property type="term" value="F:carbohydrate binding"/>
    <property type="evidence" value="ECO:0007669"/>
    <property type="project" value="InterPro"/>
</dbReference>
<dbReference type="InterPro" id="IPR029413">
    <property type="entry name" value="RG-lyase_II"/>
</dbReference>
<feature type="region of interest" description="Disordered" evidence="1">
    <location>
        <begin position="364"/>
        <end position="403"/>
    </location>
</feature>
<dbReference type="Proteomes" id="UP001259832">
    <property type="component" value="Unassembled WGS sequence"/>
</dbReference>
<feature type="domain" description="Rhamnogalacturonase B N-terminal" evidence="3">
    <location>
        <begin position="43"/>
        <end position="291"/>
    </location>
</feature>
<dbReference type="CDD" id="cd10320">
    <property type="entry name" value="RGL4_N"/>
    <property type="match status" value="2"/>
</dbReference>
<dbReference type="InterPro" id="IPR011013">
    <property type="entry name" value="Gal_mutarotase_sf_dom"/>
</dbReference>
<evidence type="ECO:0000256" key="2">
    <source>
        <dbReference type="SAM" id="SignalP"/>
    </source>
</evidence>
<dbReference type="CDD" id="cd10317">
    <property type="entry name" value="RGL4_C"/>
    <property type="match status" value="3"/>
</dbReference>
<evidence type="ECO:0000256" key="1">
    <source>
        <dbReference type="SAM" id="MobiDB-lite"/>
    </source>
</evidence>
<feature type="compositionally biased region" description="Low complexity" evidence="1">
    <location>
        <begin position="368"/>
        <end position="380"/>
    </location>
</feature>
<dbReference type="FunFam" id="2.70.98.10:FF:000020">
    <property type="entry name" value="Rhamnogalacturonate lyase A"/>
    <property type="match status" value="2"/>
</dbReference>
<dbReference type="Gene3D" id="2.60.40.1120">
    <property type="entry name" value="Carboxypeptidase-like, regulatory domain"/>
    <property type="match status" value="3"/>
</dbReference>
<dbReference type="PANTHER" id="PTHR36574">
    <property type="entry name" value="RHAMNOGALACTURONATE LYASE-RELATED"/>
    <property type="match status" value="1"/>
</dbReference>
<name>A0AAD9GYK1_9STRA</name>
<dbReference type="Pfam" id="PF09284">
    <property type="entry name" value="RhgB_N"/>
    <property type="match status" value="3"/>
</dbReference>
<gene>
    <name evidence="6" type="ORF">P3T76_001067</name>
</gene>
<feature type="compositionally biased region" description="Low complexity" evidence="1">
    <location>
        <begin position="392"/>
        <end position="403"/>
    </location>
</feature>
<feature type="chain" id="PRO_5042227640" evidence="2">
    <location>
        <begin position="24"/>
        <end position="1699"/>
    </location>
</feature>
<feature type="domain" description="Rhamnogalacturonan lyase" evidence="5">
    <location>
        <begin position="1414"/>
        <end position="1488"/>
    </location>
</feature>
<feature type="domain" description="Rhamnogalacturonan lyase" evidence="4">
    <location>
        <begin position="416"/>
        <end position="582"/>
    </location>
</feature>
<dbReference type="GO" id="GO:0016837">
    <property type="term" value="F:carbon-oxygen lyase activity, acting on polysaccharides"/>
    <property type="evidence" value="ECO:0007669"/>
    <property type="project" value="InterPro"/>
</dbReference>
<evidence type="ECO:0000313" key="7">
    <source>
        <dbReference type="Proteomes" id="UP001259832"/>
    </source>
</evidence>
<protein>
    <submittedName>
        <fullName evidence="6">Rhamnogalacturonate lyase A</fullName>
    </submittedName>
</protein>
<dbReference type="FunFam" id="2.60.120.260:FF:000102">
    <property type="entry name" value="Rhamnogalacturonate lyase A"/>
    <property type="match status" value="1"/>
</dbReference>
<evidence type="ECO:0000313" key="6">
    <source>
        <dbReference type="EMBL" id="KAK1947057.1"/>
    </source>
</evidence>
<feature type="compositionally biased region" description="Low complexity" evidence="1">
    <location>
        <begin position="1488"/>
        <end position="1521"/>
    </location>
</feature>
<keyword evidence="6" id="KW-0456">Lyase</keyword>
<feature type="domain" description="Rhamnogalacturonan lyase" evidence="4">
    <location>
        <begin position="959"/>
        <end position="1114"/>
    </location>
</feature>
<evidence type="ECO:0000259" key="4">
    <source>
        <dbReference type="Pfam" id="PF14683"/>
    </source>
</evidence>
<dbReference type="InterPro" id="IPR029411">
    <property type="entry name" value="RG-lyase_III"/>
</dbReference>
<feature type="domain" description="Rhamnogalacturonan lyase" evidence="5">
    <location>
        <begin position="298"/>
        <end position="368"/>
    </location>
</feature>
<dbReference type="InterPro" id="IPR008979">
    <property type="entry name" value="Galactose-bd-like_sf"/>
</dbReference>
<dbReference type="Pfam" id="PF14686">
    <property type="entry name" value="fn3_3"/>
    <property type="match status" value="3"/>
</dbReference>
<sequence length="1699" mass="184724">MLPGRWFCAAVLLASGLLCVAQADTSNLNFQSGEERAANTTSFGYKEDGSSWVIDSGAGLTLKVDQGTCDITSMIWNKAELQIWQKKTHINSGLGKINTSIDTLKDKTIKISCKTTGLEHTYLFRPNENVIYMGTYHTREQEMGNLRFIARLDRKPINNPIIPECKIDNMTAIEGHDVFADSKGITASKFYCATPFIDDKVHGVTGEAGGVFFIMDDYAYERSVGGPFFRDMNNQCTEANELTLCLFSDHTRTEDYRYGFHGPYALIFNDGKQPAVTDVDFDFFQDLGLTGFVPETDRSTWTGTITDKNNVLSNSSVVVAFSNAEAQYWVKVKSTKEPFTSPKMIPGTYNATIYKNQLPVSSEPVTVGGSAAPAASQAPGNSTATTPAPGGQTRRTQSVSSTQTLTVTYEPVAEPLWRIGKWDGTPDGFLNADMIHTSHPSDSRMKPWKPLNFTIGTDKDSIFPMAMFREVNDPITINFELTKEQIGKDRTLKLGIPLSQNNGRCSVTVNKFSAKTPLSAAVKTRGVTRGVTVGKYMFYDYAIPKTAFVEGSNKIVLSIVSGNKDLLGKWLSASVVFDALELVTMLRRLLTALAIASVFATAPSTVSAASSFGYTTGSDKYIISTGKGLTVTMKQSTCDITSINYNGKELQYKSKATHVNSGLGSVTSSIKTLADAKKTIRVICKKTGLEQTYLFRPNENVIYMGTYHSKDLVLPELRFLARLDTKEVNAGITEATIESGMTAIEAEDVVKNSKGLTRSKFYSAVPFIDDAVHGVKSNAAGVYFVISDLGYEKSSSGPFFRDINNKFDVSNELTFYMNSDHTRTEDYRYGFHGPYALAFTSGAAPSASSLDFSFFQDLGLTGFVPSTKRGKMAGTITDSNNVLGNSDVVVGFANAAAQYWVKVSAGKKTFTSPLMKAGRYTATVYKKQLAVGTASVLINAGATKTQSISVAYNMTSKPIWRIGEWDGTPDGFLNADKIHKMHPSDYRMSPWESLTFKAGSDADNAFPMAQFRGVNDPITISFSLTAAQTKTSRTLKIGLTLAQSSGRSSVSVNGKWTAAVPASVAVKTRGVTRGVTVGNYKLYEYTIPSSALVTGTNTIKLTVASGATDPAENMLSGSLFRAAVLLTSGLLAVAHADTKESTSNLNFQSAEERAATTSFGYKENGGSWVIDSGAGLTVKVNQGTCDITSMVWNKAELQISKKMTHINSGLGKVKSSIESLKDKTIQISCKATGLEHTYLFRPNENAIYMGTHHTKEMELGELRFLARLDRKPLNNPMIPESNIDGMKAIEAHDVYADSKGVTASKFYSGIPFIDDNVHGVTGDAGGVFFIMSDYAYERSVGGPFFRDINNQCTEANELTFYMFSDHTRAEDYRYGFHGPYALVFTDGKKPAVTDVDFDFFQDLTLTGFVPEAERGSWTGTITDKNSVLSNSSVVVGFANADAQYWVKLNSTKEPFTSPKMVSGTYNATIYKNQLPVSSGSITIGGGSAPAASQAPGTSTATTPAPGGQTRRTQSVSSTQTLTVTYEPVAEPLWRIGKWDGTPDGFLNADMIHTSHPSDSRMKPWKPLNFTIGTDKDSIFPMAMFRAVNDPITINFELTKEQIGKDRTLKLGIPLSQNNGRCSVTVNKFSAKTPLSAAVKTRGVTRGVTVGKYMFYDYAIPKTAFVEGSNKIVLSIVSGNKDNLGEWLSASVVFDALELV</sequence>
<dbReference type="PANTHER" id="PTHR36574:SF1">
    <property type="entry name" value="RHAMNOGALACTURONATE LYASE-RELATED"/>
    <property type="match status" value="1"/>
</dbReference>
<organism evidence="6 7">
    <name type="scientific">Phytophthora citrophthora</name>
    <dbReference type="NCBI Taxonomy" id="4793"/>
    <lineage>
        <taxon>Eukaryota</taxon>
        <taxon>Sar</taxon>
        <taxon>Stramenopiles</taxon>
        <taxon>Oomycota</taxon>
        <taxon>Peronosporomycetes</taxon>
        <taxon>Peronosporales</taxon>
        <taxon>Peronosporaceae</taxon>
        <taxon>Phytophthora</taxon>
    </lineage>
</organism>
<dbReference type="SUPFAM" id="SSF74650">
    <property type="entry name" value="Galactose mutarotase-like"/>
    <property type="match status" value="3"/>
</dbReference>
<dbReference type="InterPro" id="IPR014718">
    <property type="entry name" value="GH-type_carb-bd"/>
</dbReference>
<feature type="domain" description="Rhamnogalacturonan lyase" evidence="5">
    <location>
        <begin position="869"/>
        <end position="945"/>
    </location>
</feature>
<accession>A0AAD9GYK1</accession>
<evidence type="ECO:0000259" key="3">
    <source>
        <dbReference type="Pfam" id="PF09284"/>
    </source>
</evidence>
<feature type="domain" description="Rhamnogalacturonase B N-terminal" evidence="3">
    <location>
        <begin position="612"/>
        <end position="862"/>
    </location>
</feature>
<dbReference type="InterPro" id="IPR015364">
    <property type="entry name" value="RhgB_N"/>
</dbReference>
<reference evidence="6" key="1">
    <citation type="submission" date="2023-08" db="EMBL/GenBank/DDBJ databases">
        <title>Reference Genome Resource for the Citrus Pathogen Phytophthora citrophthora.</title>
        <authorList>
            <person name="Moller H."/>
            <person name="Coetzee B."/>
            <person name="Rose L.J."/>
            <person name="Van Niekerk J.M."/>
        </authorList>
    </citation>
    <scope>NUCLEOTIDE SEQUENCE</scope>
    <source>
        <strain evidence="6">STE-U-9442</strain>
    </source>
</reference>
<dbReference type="GO" id="GO:0045490">
    <property type="term" value="P:pectin catabolic process"/>
    <property type="evidence" value="ECO:0007669"/>
    <property type="project" value="TreeGrafter"/>
</dbReference>
<feature type="region of interest" description="Disordered" evidence="1">
    <location>
        <begin position="1485"/>
        <end position="1521"/>
    </location>
</feature>
<keyword evidence="7" id="KW-1185">Reference proteome</keyword>
<dbReference type="InterPro" id="IPR016590">
    <property type="entry name" value="Rhamnogalacturonase_B"/>
</dbReference>
<feature type="domain" description="Rhamnogalacturonan lyase" evidence="4">
    <location>
        <begin position="1532"/>
        <end position="1698"/>
    </location>
</feature>
<feature type="signal peptide" evidence="2">
    <location>
        <begin position="1"/>
        <end position="23"/>
    </location>
</feature>
<proteinExistence type="predicted"/>
<dbReference type="Gene3D" id="2.60.120.260">
    <property type="entry name" value="Galactose-binding domain-like"/>
    <property type="match status" value="3"/>
</dbReference>
<evidence type="ECO:0000259" key="5">
    <source>
        <dbReference type="Pfam" id="PF14686"/>
    </source>
</evidence>
<dbReference type="SUPFAM" id="SSF49785">
    <property type="entry name" value="Galactose-binding domain-like"/>
    <property type="match status" value="3"/>
</dbReference>
<dbReference type="Gene3D" id="2.70.98.10">
    <property type="match status" value="3"/>
</dbReference>
<feature type="domain" description="Rhamnogalacturonase B N-terminal" evidence="3">
    <location>
        <begin position="1159"/>
        <end position="1407"/>
    </location>
</feature>
<comment type="caution">
    <text evidence="6">The sequence shown here is derived from an EMBL/GenBank/DDBJ whole genome shotgun (WGS) entry which is preliminary data.</text>
</comment>
<dbReference type="EMBL" id="JASMQC010000002">
    <property type="protein sequence ID" value="KAK1947057.1"/>
    <property type="molecule type" value="Genomic_DNA"/>
</dbReference>
<dbReference type="Pfam" id="PF14683">
    <property type="entry name" value="CBM-like"/>
    <property type="match status" value="3"/>
</dbReference>
<keyword evidence="2" id="KW-0732">Signal</keyword>